<organism evidence="15 16">
    <name type="scientific">Jeotgalibacillus soli</name>
    <dbReference type="NCBI Taxonomy" id="889306"/>
    <lineage>
        <taxon>Bacteria</taxon>
        <taxon>Bacillati</taxon>
        <taxon>Bacillota</taxon>
        <taxon>Bacilli</taxon>
        <taxon>Bacillales</taxon>
        <taxon>Caryophanaceae</taxon>
        <taxon>Jeotgalibacillus</taxon>
    </lineage>
</organism>
<keyword evidence="6" id="KW-0479">Metal-binding</keyword>
<feature type="repeat" description="ANK" evidence="12">
    <location>
        <begin position="326"/>
        <end position="358"/>
    </location>
</feature>
<dbReference type="PANTHER" id="PTHR43221:SF1">
    <property type="entry name" value="PROTEASE HTPX"/>
    <property type="match status" value="1"/>
</dbReference>
<feature type="transmembrane region" description="Helical" evidence="13">
    <location>
        <begin position="12"/>
        <end position="31"/>
    </location>
</feature>
<dbReference type="InterPro" id="IPR002110">
    <property type="entry name" value="Ankyrin_rpt"/>
</dbReference>
<accession>A0A0C2W720</accession>
<keyword evidence="12" id="KW-0040">ANK repeat</keyword>
<dbReference type="InterPro" id="IPR001915">
    <property type="entry name" value="Peptidase_M48"/>
</dbReference>
<sequence>MNHSSLTSERETLYFVLAAIFSGIIYIIALISIIGIGIALALLVVLLYVNALMLGSIRGNGVRINEQQFPDVYERVIELSNKMGLKNVPEVFVVHSEGALNAFATRFFGRNMVVIYSEVFELARQEGKDELDFIIAHELSHIKRRHVWKNILIMPAQFIPFLSQAYSRACEYTCDREAAYIIQNGPAAKRALTILGIGKVLYREVNEDAYLQQIQTESNGAVWLSEVLSTHPRLPKRIQAVGHFMKVEGTPLYFPNNGKIVLGAGLLFGGVFGAYIAVLISMTLSGVVYGSLLAGSDWLDDTSFADGYDDSYDEMADFEDYDTTGMGLTPLMEAVNLEDVNEIESLIESGADLEETDTEGSTALMYTIYMGNPEIAETLLDAGADPNTEDIYTNALAQALFNEDYDIARLLYNYGADPSIEDSAGDSGFSLLGVDNEDDFVKALENQY</sequence>
<keyword evidence="8" id="KW-0862">Zinc</keyword>
<evidence type="ECO:0000256" key="10">
    <source>
        <dbReference type="ARBA" id="ARBA00023049"/>
    </source>
</evidence>
<keyword evidence="10" id="KW-0482">Metalloprotease</keyword>
<dbReference type="Pfam" id="PF12796">
    <property type="entry name" value="Ank_2"/>
    <property type="match status" value="1"/>
</dbReference>
<dbReference type="GO" id="GO:0005886">
    <property type="term" value="C:plasma membrane"/>
    <property type="evidence" value="ECO:0007669"/>
    <property type="project" value="UniProtKB-SubCell"/>
</dbReference>
<evidence type="ECO:0000256" key="6">
    <source>
        <dbReference type="ARBA" id="ARBA00022723"/>
    </source>
</evidence>
<keyword evidence="5 13" id="KW-0812">Transmembrane</keyword>
<reference evidence="15 16" key="1">
    <citation type="submission" date="2015-01" db="EMBL/GenBank/DDBJ databases">
        <title>Genome sequencing of Jeotgalibacillus soli.</title>
        <authorList>
            <person name="Goh K.M."/>
            <person name="Chan K.-G."/>
            <person name="Yaakop A.S."/>
            <person name="Ee R."/>
            <person name="Gan H.M."/>
            <person name="Chan C.S."/>
        </authorList>
    </citation>
    <scope>NUCLEOTIDE SEQUENCE [LARGE SCALE GENOMIC DNA]</scope>
    <source>
        <strain evidence="15 16">P9</strain>
    </source>
</reference>
<proteinExistence type="predicted"/>
<dbReference type="InterPro" id="IPR050083">
    <property type="entry name" value="HtpX_protease"/>
</dbReference>
<feature type="domain" description="Peptidase M48" evidence="14">
    <location>
        <begin position="67"/>
        <end position="154"/>
    </location>
</feature>
<evidence type="ECO:0000256" key="1">
    <source>
        <dbReference type="ARBA" id="ARBA00001947"/>
    </source>
</evidence>
<evidence type="ECO:0000256" key="5">
    <source>
        <dbReference type="ARBA" id="ARBA00022692"/>
    </source>
</evidence>
<dbReference type="EMBL" id="JXRP01000006">
    <property type="protein sequence ID" value="KIL51828.1"/>
    <property type="molecule type" value="Genomic_DNA"/>
</dbReference>
<dbReference type="Pfam" id="PF01435">
    <property type="entry name" value="Peptidase_M48"/>
    <property type="match status" value="2"/>
</dbReference>
<dbReference type="OrthoDB" id="9810445at2"/>
<comment type="subcellular location">
    <subcellularLocation>
        <location evidence="2">Cell membrane</location>
        <topology evidence="2">Multi-pass membrane protein</topology>
    </subcellularLocation>
</comment>
<keyword evidence="16" id="KW-1185">Reference proteome</keyword>
<evidence type="ECO:0000256" key="8">
    <source>
        <dbReference type="ARBA" id="ARBA00022833"/>
    </source>
</evidence>
<dbReference type="CDD" id="cd07325">
    <property type="entry name" value="M48_Ste24p_like"/>
    <property type="match status" value="1"/>
</dbReference>
<feature type="repeat" description="ANK" evidence="12">
    <location>
        <begin position="359"/>
        <end position="391"/>
    </location>
</feature>
<evidence type="ECO:0000256" key="7">
    <source>
        <dbReference type="ARBA" id="ARBA00022801"/>
    </source>
</evidence>
<dbReference type="SUPFAM" id="SSF48403">
    <property type="entry name" value="Ankyrin repeat"/>
    <property type="match status" value="1"/>
</dbReference>
<feature type="domain" description="Peptidase M48" evidence="14">
    <location>
        <begin position="157"/>
        <end position="241"/>
    </location>
</feature>
<dbReference type="STRING" id="889306.KP78_01980"/>
<protein>
    <recommendedName>
        <fullName evidence="14">Peptidase M48 domain-containing protein</fullName>
    </recommendedName>
</protein>
<keyword evidence="9 13" id="KW-1133">Transmembrane helix</keyword>
<dbReference type="PROSITE" id="PS50088">
    <property type="entry name" value="ANK_REPEAT"/>
    <property type="match status" value="2"/>
</dbReference>
<feature type="transmembrane region" description="Helical" evidence="13">
    <location>
        <begin position="260"/>
        <end position="284"/>
    </location>
</feature>
<dbReference type="GO" id="GO:0046872">
    <property type="term" value="F:metal ion binding"/>
    <property type="evidence" value="ECO:0007669"/>
    <property type="project" value="UniProtKB-KW"/>
</dbReference>
<comment type="caution">
    <text evidence="15">The sequence shown here is derived from an EMBL/GenBank/DDBJ whole genome shotgun (WGS) entry which is preliminary data.</text>
</comment>
<evidence type="ECO:0000256" key="12">
    <source>
        <dbReference type="PROSITE-ProRule" id="PRU00023"/>
    </source>
</evidence>
<dbReference type="GO" id="GO:0006508">
    <property type="term" value="P:proteolysis"/>
    <property type="evidence" value="ECO:0007669"/>
    <property type="project" value="UniProtKB-KW"/>
</dbReference>
<dbReference type="InterPro" id="IPR036770">
    <property type="entry name" value="Ankyrin_rpt-contain_sf"/>
</dbReference>
<evidence type="ECO:0000256" key="3">
    <source>
        <dbReference type="ARBA" id="ARBA00022475"/>
    </source>
</evidence>
<dbReference type="PROSITE" id="PS50297">
    <property type="entry name" value="ANK_REP_REGION"/>
    <property type="match status" value="2"/>
</dbReference>
<evidence type="ECO:0000313" key="15">
    <source>
        <dbReference type="EMBL" id="KIL51828.1"/>
    </source>
</evidence>
<dbReference type="Gene3D" id="3.30.2010.10">
    <property type="entry name" value="Metalloproteases ('zincins'), catalytic domain"/>
    <property type="match status" value="1"/>
</dbReference>
<evidence type="ECO:0000256" key="4">
    <source>
        <dbReference type="ARBA" id="ARBA00022670"/>
    </source>
</evidence>
<evidence type="ECO:0000259" key="14">
    <source>
        <dbReference type="Pfam" id="PF01435"/>
    </source>
</evidence>
<evidence type="ECO:0000256" key="9">
    <source>
        <dbReference type="ARBA" id="ARBA00022989"/>
    </source>
</evidence>
<dbReference type="GO" id="GO:0004222">
    <property type="term" value="F:metalloendopeptidase activity"/>
    <property type="evidence" value="ECO:0007669"/>
    <property type="project" value="InterPro"/>
</dbReference>
<keyword evidence="4" id="KW-0645">Protease</keyword>
<evidence type="ECO:0000313" key="16">
    <source>
        <dbReference type="Proteomes" id="UP000031938"/>
    </source>
</evidence>
<dbReference type="RefSeq" id="WP_041085575.1">
    <property type="nucleotide sequence ID" value="NZ_JXRP01000006.1"/>
</dbReference>
<dbReference type="AlphaFoldDB" id="A0A0C2W720"/>
<keyword evidence="3" id="KW-1003">Cell membrane</keyword>
<comment type="cofactor">
    <cofactor evidence="1">
        <name>Zn(2+)</name>
        <dbReference type="ChEBI" id="CHEBI:29105"/>
    </cofactor>
</comment>
<evidence type="ECO:0000256" key="2">
    <source>
        <dbReference type="ARBA" id="ARBA00004651"/>
    </source>
</evidence>
<dbReference type="Gene3D" id="1.25.40.20">
    <property type="entry name" value="Ankyrin repeat-containing domain"/>
    <property type="match status" value="1"/>
</dbReference>
<dbReference type="Proteomes" id="UP000031938">
    <property type="component" value="Unassembled WGS sequence"/>
</dbReference>
<feature type="transmembrane region" description="Helical" evidence="13">
    <location>
        <begin position="37"/>
        <end position="57"/>
    </location>
</feature>
<evidence type="ECO:0000256" key="11">
    <source>
        <dbReference type="ARBA" id="ARBA00023136"/>
    </source>
</evidence>
<dbReference type="PANTHER" id="PTHR43221">
    <property type="entry name" value="PROTEASE HTPX"/>
    <property type="match status" value="1"/>
</dbReference>
<gene>
    <name evidence="15" type="ORF">KP78_01980</name>
</gene>
<name>A0A0C2W720_9BACL</name>
<evidence type="ECO:0000256" key="13">
    <source>
        <dbReference type="SAM" id="Phobius"/>
    </source>
</evidence>
<dbReference type="SMART" id="SM00248">
    <property type="entry name" value="ANK"/>
    <property type="match status" value="3"/>
</dbReference>
<keyword evidence="11 13" id="KW-0472">Membrane</keyword>
<dbReference type="PATRIC" id="fig|889306.3.peg.200"/>
<keyword evidence="7" id="KW-0378">Hydrolase</keyword>